<dbReference type="PANTHER" id="PTHR30055:SF234">
    <property type="entry name" value="HTH-TYPE TRANSCRIPTIONAL REGULATOR BETI"/>
    <property type="match status" value="1"/>
</dbReference>
<dbReference type="PROSITE" id="PS50977">
    <property type="entry name" value="HTH_TETR_2"/>
    <property type="match status" value="1"/>
</dbReference>
<evidence type="ECO:0000313" key="6">
    <source>
        <dbReference type="EMBL" id="MEE3850908.1"/>
    </source>
</evidence>
<dbReference type="RefSeq" id="WP_330432588.1">
    <property type="nucleotide sequence ID" value="NZ_JAZDUF010000003.1"/>
</dbReference>
<dbReference type="SUPFAM" id="SSF46689">
    <property type="entry name" value="Homeodomain-like"/>
    <property type="match status" value="1"/>
</dbReference>
<protein>
    <submittedName>
        <fullName evidence="6">TetR/AcrR family transcriptional regulator</fullName>
    </submittedName>
</protein>
<dbReference type="Proteomes" id="UP001347146">
    <property type="component" value="Unassembled WGS sequence"/>
</dbReference>
<keyword evidence="7" id="KW-1185">Reference proteome</keyword>
<dbReference type="PRINTS" id="PR00455">
    <property type="entry name" value="HTHTETR"/>
</dbReference>
<keyword evidence="1" id="KW-0805">Transcription regulation</keyword>
<dbReference type="InterPro" id="IPR050109">
    <property type="entry name" value="HTH-type_TetR-like_transc_reg"/>
</dbReference>
<accession>A0ABU7MCT7</accession>
<dbReference type="InterPro" id="IPR009057">
    <property type="entry name" value="Homeodomain-like_sf"/>
</dbReference>
<dbReference type="Gene3D" id="1.10.357.10">
    <property type="entry name" value="Tetracycline Repressor, domain 2"/>
    <property type="match status" value="1"/>
</dbReference>
<name>A0ABU7MCT7_9ACTN</name>
<evidence type="ECO:0000313" key="7">
    <source>
        <dbReference type="Proteomes" id="UP001347146"/>
    </source>
</evidence>
<evidence type="ECO:0000256" key="4">
    <source>
        <dbReference type="PROSITE-ProRule" id="PRU00335"/>
    </source>
</evidence>
<feature type="DNA-binding region" description="H-T-H motif" evidence="4">
    <location>
        <begin position="43"/>
        <end position="62"/>
    </location>
</feature>
<evidence type="ECO:0000256" key="3">
    <source>
        <dbReference type="ARBA" id="ARBA00023163"/>
    </source>
</evidence>
<evidence type="ECO:0000256" key="2">
    <source>
        <dbReference type="ARBA" id="ARBA00023125"/>
    </source>
</evidence>
<keyword evidence="3" id="KW-0804">Transcription</keyword>
<sequence length="206" mass="23155">MKPTSQESSRDVAATQDRGDRTRTRILDAAIRVLVDRGYAQASTLAIQAEAGVSRGRLLHHYPSRDKLFMAAVDHLARTRIAEMPSQVEWPADPAERIGPAIDLGWTTFHQPYFVASMELWIAARTNEQLRGALVPTERRLGPTVRSAVAGFLGTELTSRPRYPELYPLLLSSMRGVATTYLIDRRDPTTDPHLDLWKAMTRTYLL</sequence>
<dbReference type="PANTHER" id="PTHR30055">
    <property type="entry name" value="HTH-TYPE TRANSCRIPTIONAL REGULATOR RUTR"/>
    <property type="match status" value="1"/>
</dbReference>
<feature type="domain" description="HTH tetR-type" evidence="5">
    <location>
        <begin position="20"/>
        <end position="80"/>
    </location>
</feature>
<reference evidence="6 7" key="1">
    <citation type="submission" date="2024-01" db="EMBL/GenBank/DDBJ databases">
        <title>Draft genome sequence of Gordonia sp. LSe1-13.</title>
        <authorList>
            <person name="Suphannarot A."/>
            <person name="Mingma R."/>
        </authorList>
    </citation>
    <scope>NUCLEOTIDE SEQUENCE [LARGE SCALE GENOMIC DNA]</scope>
    <source>
        <strain evidence="6 7">LSe1-13</strain>
    </source>
</reference>
<gene>
    <name evidence="6" type="ORF">VZC37_11235</name>
</gene>
<dbReference type="Pfam" id="PF00440">
    <property type="entry name" value="TetR_N"/>
    <property type="match status" value="1"/>
</dbReference>
<keyword evidence="2 4" id="KW-0238">DNA-binding</keyword>
<evidence type="ECO:0000256" key="1">
    <source>
        <dbReference type="ARBA" id="ARBA00023015"/>
    </source>
</evidence>
<proteinExistence type="predicted"/>
<dbReference type="InterPro" id="IPR001647">
    <property type="entry name" value="HTH_TetR"/>
</dbReference>
<organism evidence="6 7">
    <name type="scientific">Gordonia sesuvii</name>
    <dbReference type="NCBI Taxonomy" id="3116777"/>
    <lineage>
        <taxon>Bacteria</taxon>
        <taxon>Bacillati</taxon>
        <taxon>Actinomycetota</taxon>
        <taxon>Actinomycetes</taxon>
        <taxon>Mycobacteriales</taxon>
        <taxon>Gordoniaceae</taxon>
        <taxon>Gordonia</taxon>
    </lineage>
</organism>
<evidence type="ECO:0000259" key="5">
    <source>
        <dbReference type="PROSITE" id="PS50977"/>
    </source>
</evidence>
<comment type="caution">
    <text evidence="6">The sequence shown here is derived from an EMBL/GenBank/DDBJ whole genome shotgun (WGS) entry which is preliminary data.</text>
</comment>
<dbReference type="EMBL" id="JAZDUF010000003">
    <property type="protein sequence ID" value="MEE3850908.1"/>
    <property type="molecule type" value="Genomic_DNA"/>
</dbReference>